<dbReference type="OrthoDB" id="70598at2759"/>
<evidence type="ECO:0000256" key="1">
    <source>
        <dbReference type="SAM" id="MobiDB-lite"/>
    </source>
</evidence>
<proteinExistence type="predicted"/>
<feature type="compositionally biased region" description="Basic and acidic residues" evidence="1">
    <location>
        <begin position="49"/>
        <end position="63"/>
    </location>
</feature>
<reference evidence="3" key="1">
    <citation type="submission" date="2019-03" db="EMBL/GenBank/DDBJ databases">
        <title>Long read genome sequence of the mycoparasitic Pythium oligandrum ATCC 38472 isolated from sugarbeet rhizosphere.</title>
        <authorList>
            <person name="Gaulin E."/>
        </authorList>
    </citation>
    <scope>NUCLEOTIDE SEQUENCE</scope>
    <source>
        <strain evidence="3">ATCC 38472_TT</strain>
    </source>
</reference>
<feature type="transmembrane region" description="Helical" evidence="2">
    <location>
        <begin position="103"/>
        <end position="123"/>
    </location>
</feature>
<keyword evidence="2" id="KW-1133">Transmembrane helix</keyword>
<evidence type="ECO:0000313" key="3">
    <source>
        <dbReference type="EMBL" id="TMW65944.1"/>
    </source>
</evidence>
<keyword evidence="2" id="KW-0472">Membrane</keyword>
<dbReference type="Proteomes" id="UP000794436">
    <property type="component" value="Unassembled WGS sequence"/>
</dbReference>
<keyword evidence="4" id="KW-1185">Reference proteome</keyword>
<organism evidence="3 4">
    <name type="scientific">Pythium oligandrum</name>
    <name type="common">Mycoparasitic fungus</name>
    <dbReference type="NCBI Taxonomy" id="41045"/>
    <lineage>
        <taxon>Eukaryota</taxon>
        <taxon>Sar</taxon>
        <taxon>Stramenopiles</taxon>
        <taxon>Oomycota</taxon>
        <taxon>Peronosporomycetes</taxon>
        <taxon>Pythiales</taxon>
        <taxon>Pythiaceae</taxon>
        <taxon>Pythium</taxon>
    </lineage>
</organism>
<accession>A0A8K1CMR4</accession>
<gene>
    <name evidence="3" type="ORF">Poli38472_003709</name>
</gene>
<comment type="caution">
    <text evidence="3">The sequence shown here is derived from an EMBL/GenBank/DDBJ whole genome shotgun (WGS) entry which is preliminary data.</text>
</comment>
<protein>
    <submittedName>
        <fullName evidence="3">Uncharacterized protein</fullName>
    </submittedName>
</protein>
<sequence>MLSLRCALAARPALAKTATHRFLREEARTGVRFLSSEPSIRRPKALKVKKSEARRRVEPKPKADNNALVEQQEQAQAPVEYGHGPFTQPQAPQTFGGMMKESFFWGFGMAIAFTFVGVIFSAMEETDEAGAYMATEVISTADEHRDEQSA</sequence>
<name>A0A8K1CMR4_PYTOL</name>
<dbReference type="AlphaFoldDB" id="A0A8K1CMR4"/>
<keyword evidence="2" id="KW-0812">Transmembrane</keyword>
<dbReference type="EMBL" id="SPLM01000036">
    <property type="protein sequence ID" value="TMW65944.1"/>
    <property type="molecule type" value="Genomic_DNA"/>
</dbReference>
<evidence type="ECO:0000313" key="4">
    <source>
        <dbReference type="Proteomes" id="UP000794436"/>
    </source>
</evidence>
<feature type="region of interest" description="Disordered" evidence="1">
    <location>
        <begin position="44"/>
        <end position="86"/>
    </location>
</feature>
<evidence type="ECO:0000256" key="2">
    <source>
        <dbReference type="SAM" id="Phobius"/>
    </source>
</evidence>